<sequence>MSSGGPGKRSKKIASKPKAVSLQEKKEMVDEEEEALVRDIDDLRKWTDTVDAMNDEQLKEYLKRRPEELKTVKIQKSKPKQKVQKVVKPKPSTCSGIMASVWKFHKEDDDDKQLPARSDARYNLLTKASGLLFPVAEQNEPL</sequence>
<dbReference type="InParanoid" id="A0A061FIU5"/>
<evidence type="ECO:0000313" key="2">
    <source>
        <dbReference type="EMBL" id="EOY17230.1"/>
    </source>
</evidence>
<dbReference type="eggNOG" id="ENOG502S4NN">
    <property type="taxonomic scope" value="Eukaryota"/>
</dbReference>
<dbReference type="Proteomes" id="UP000026915">
    <property type="component" value="Chromosome 8"/>
</dbReference>
<reference evidence="2 3" key="1">
    <citation type="journal article" date="2013" name="Genome Biol.">
        <title>The genome sequence of the most widely cultivated cacao type and its use to identify candidate genes regulating pod color.</title>
        <authorList>
            <person name="Motamayor J.C."/>
            <person name="Mockaitis K."/>
            <person name="Schmutz J."/>
            <person name="Haiminen N."/>
            <person name="Iii D.L."/>
            <person name="Cornejo O."/>
            <person name="Findley S.D."/>
            <person name="Zheng P."/>
            <person name="Utro F."/>
            <person name="Royaert S."/>
            <person name="Saski C."/>
            <person name="Jenkins J."/>
            <person name="Podicheti R."/>
            <person name="Zhao M."/>
            <person name="Scheffler B.E."/>
            <person name="Stack J.C."/>
            <person name="Feltus F.A."/>
            <person name="Mustiga G.M."/>
            <person name="Amores F."/>
            <person name="Phillips W."/>
            <person name="Marelli J.P."/>
            <person name="May G.D."/>
            <person name="Shapiro H."/>
            <person name="Ma J."/>
            <person name="Bustamante C.D."/>
            <person name="Schnell R.J."/>
            <person name="Main D."/>
            <person name="Gilbert D."/>
            <person name="Parida L."/>
            <person name="Kuhn D.N."/>
        </authorList>
    </citation>
    <scope>NUCLEOTIDE SEQUENCE [LARGE SCALE GENOMIC DNA]</scope>
    <source>
        <strain evidence="3">cv. Matina 1-6</strain>
    </source>
</reference>
<name>A0A061FIU5_THECC</name>
<dbReference type="OMA" id="FHKEDND"/>
<accession>A0A061FIU5</accession>
<dbReference type="EMBL" id="CM001886">
    <property type="protein sequence ID" value="EOY17230.1"/>
    <property type="molecule type" value="Genomic_DNA"/>
</dbReference>
<protein>
    <submittedName>
        <fullName evidence="2">Uncharacterized protein</fullName>
    </submittedName>
</protein>
<dbReference type="Gramene" id="EOY17230">
    <property type="protein sequence ID" value="EOY17230"/>
    <property type="gene ID" value="TCM_036382"/>
</dbReference>
<feature type="region of interest" description="Disordered" evidence="1">
    <location>
        <begin position="1"/>
        <end position="28"/>
    </location>
</feature>
<evidence type="ECO:0000313" key="3">
    <source>
        <dbReference type="Proteomes" id="UP000026915"/>
    </source>
</evidence>
<evidence type="ECO:0000256" key="1">
    <source>
        <dbReference type="SAM" id="MobiDB-lite"/>
    </source>
</evidence>
<dbReference type="HOGENOM" id="CLU_151584_0_0_1"/>
<gene>
    <name evidence="2" type="ORF">TCM_036382</name>
</gene>
<keyword evidence="3" id="KW-1185">Reference proteome</keyword>
<dbReference type="AlphaFoldDB" id="A0A061FIU5"/>
<organism evidence="2 3">
    <name type="scientific">Theobroma cacao</name>
    <name type="common">Cacao</name>
    <name type="synonym">Cocoa</name>
    <dbReference type="NCBI Taxonomy" id="3641"/>
    <lineage>
        <taxon>Eukaryota</taxon>
        <taxon>Viridiplantae</taxon>
        <taxon>Streptophyta</taxon>
        <taxon>Embryophyta</taxon>
        <taxon>Tracheophyta</taxon>
        <taxon>Spermatophyta</taxon>
        <taxon>Magnoliopsida</taxon>
        <taxon>eudicotyledons</taxon>
        <taxon>Gunneridae</taxon>
        <taxon>Pentapetalae</taxon>
        <taxon>rosids</taxon>
        <taxon>malvids</taxon>
        <taxon>Malvales</taxon>
        <taxon>Malvaceae</taxon>
        <taxon>Byttnerioideae</taxon>
        <taxon>Theobroma</taxon>
    </lineage>
</organism>
<proteinExistence type="predicted"/>